<organism evidence="3 4">
    <name type="scientific">Corchorus olitorius</name>
    <dbReference type="NCBI Taxonomy" id="93759"/>
    <lineage>
        <taxon>Eukaryota</taxon>
        <taxon>Viridiplantae</taxon>
        <taxon>Streptophyta</taxon>
        <taxon>Embryophyta</taxon>
        <taxon>Tracheophyta</taxon>
        <taxon>Spermatophyta</taxon>
        <taxon>Magnoliopsida</taxon>
        <taxon>eudicotyledons</taxon>
        <taxon>Gunneridae</taxon>
        <taxon>Pentapetalae</taxon>
        <taxon>rosids</taxon>
        <taxon>malvids</taxon>
        <taxon>Malvales</taxon>
        <taxon>Malvaceae</taxon>
        <taxon>Grewioideae</taxon>
        <taxon>Apeibeae</taxon>
        <taxon>Corchorus</taxon>
    </lineage>
</organism>
<keyword evidence="4" id="KW-1185">Reference proteome</keyword>
<dbReference type="EMBL" id="AWUE01018069">
    <property type="protein sequence ID" value="OMO82804.1"/>
    <property type="molecule type" value="Genomic_DNA"/>
</dbReference>
<feature type="compositionally biased region" description="Polar residues" evidence="1">
    <location>
        <begin position="280"/>
        <end position="291"/>
    </location>
</feature>
<dbReference type="PANTHER" id="PTHR46033">
    <property type="entry name" value="PROTEIN MAIN-LIKE 2"/>
    <property type="match status" value="1"/>
</dbReference>
<name>A0A1R3IJP6_9ROSI</name>
<dbReference type="Proteomes" id="UP000187203">
    <property type="component" value="Unassembled WGS sequence"/>
</dbReference>
<feature type="domain" description="Aminotransferase-like plant mobile" evidence="2">
    <location>
        <begin position="96"/>
        <end position="218"/>
    </location>
</feature>
<comment type="caution">
    <text evidence="3">The sequence shown here is derived from an EMBL/GenBank/DDBJ whole genome shotgun (WGS) entry which is preliminary data.</text>
</comment>
<dbReference type="STRING" id="93759.A0A1R3IJP6"/>
<evidence type="ECO:0000259" key="2">
    <source>
        <dbReference type="Pfam" id="PF10536"/>
    </source>
</evidence>
<dbReference type="AlphaFoldDB" id="A0A1R3IJP6"/>
<dbReference type="PANTHER" id="PTHR46033:SF80">
    <property type="entry name" value="PROTEIN MAIN-LIKE 2-LIKE"/>
    <property type="match status" value="1"/>
</dbReference>
<evidence type="ECO:0000313" key="4">
    <source>
        <dbReference type="Proteomes" id="UP000187203"/>
    </source>
</evidence>
<evidence type="ECO:0000256" key="1">
    <source>
        <dbReference type="SAM" id="MobiDB-lite"/>
    </source>
</evidence>
<dbReference type="OrthoDB" id="1572276at2759"/>
<dbReference type="Pfam" id="PF10536">
    <property type="entry name" value="PMD"/>
    <property type="match status" value="1"/>
</dbReference>
<accession>A0A1R3IJP6</accession>
<dbReference type="InterPro" id="IPR044824">
    <property type="entry name" value="MAIN-like"/>
</dbReference>
<feature type="region of interest" description="Disordered" evidence="1">
    <location>
        <begin position="280"/>
        <end position="359"/>
    </location>
</feature>
<gene>
    <name evidence="3" type="ORF">COLO4_22820</name>
</gene>
<proteinExistence type="predicted"/>
<evidence type="ECO:0000313" key="3">
    <source>
        <dbReference type="EMBL" id="OMO82804.1"/>
    </source>
</evidence>
<sequence length="407" mass="46145">MADSCIYEARDENILVSLKDEKSTVRIARFLKPIVRNVEQAVGVPNTPLLHELFSHSSKNWPSKVSLKGWKPPQKEWGQWVENLAGKYGAVWNQAGICDAVLSSTYEFPCNRDVILGLSEFWCPDTNTFVFPWGEVTVTLEDVLILGGFPVLGELVTMALEGDQSKKLWEEIENQRTELHKISKAKRASHGVWLEHFIEKGSDELEHVAFLCLWLSRLLNWLALMESMLDREKAVKYVVDNQEPSLNNVKMELLVQAEMKPTQVMTPNAATASELRYGSVSSKNEVDNQVSEAPRVQEEFDNKSQGTKSDAKESHVTICQDSLAEAKKMQQVPEDVNDDEFESLPPTKSSSLGDDDIDRKRKFSTTIEFKGEPIDVDDLSQEIEWRNGSKRDKKMAGQSFNYPIFLD</sequence>
<reference evidence="4" key="1">
    <citation type="submission" date="2013-09" db="EMBL/GenBank/DDBJ databases">
        <title>Corchorus olitorius genome sequencing.</title>
        <authorList>
            <person name="Alam M."/>
            <person name="Haque M.S."/>
            <person name="Islam M.S."/>
            <person name="Emdad E.M."/>
            <person name="Islam M.M."/>
            <person name="Ahmed B."/>
            <person name="Halim A."/>
            <person name="Hossen Q.M.M."/>
            <person name="Hossain M.Z."/>
            <person name="Ahmed R."/>
            <person name="Khan M.M."/>
            <person name="Islam R."/>
            <person name="Rashid M.M."/>
            <person name="Khan S.A."/>
            <person name="Rahman M.S."/>
            <person name="Alam M."/>
            <person name="Yahiya A.S."/>
            <person name="Khan M.S."/>
            <person name="Azam M.S."/>
            <person name="Haque T."/>
            <person name="Lashkar M.Z.H."/>
            <person name="Akhand A.I."/>
            <person name="Morshed G."/>
            <person name="Roy S."/>
            <person name="Uddin K.S."/>
            <person name="Rabeya T."/>
            <person name="Hossain A.S."/>
            <person name="Chowdhury A."/>
            <person name="Snigdha A.R."/>
            <person name="Mortoza M.S."/>
            <person name="Matin S.A."/>
            <person name="Hoque S.M.E."/>
            <person name="Islam M.K."/>
            <person name="Roy D.K."/>
            <person name="Haider R."/>
            <person name="Moosa M.M."/>
            <person name="Elias S.M."/>
            <person name="Hasan A.M."/>
            <person name="Jahan S."/>
            <person name="Shafiuddin M."/>
            <person name="Mahmood N."/>
            <person name="Shommy N.S."/>
        </authorList>
    </citation>
    <scope>NUCLEOTIDE SEQUENCE [LARGE SCALE GENOMIC DNA]</scope>
    <source>
        <strain evidence="4">cv. O-4</strain>
    </source>
</reference>
<dbReference type="InterPro" id="IPR019557">
    <property type="entry name" value="AminoTfrase-like_pln_mobile"/>
</dbReference>
<dbReference type="GO" id="GO:0010073">
    <property type="term" value="P:meristem maintenance"/>
    <property type="evidence" value="ECO:0007669"/>
    <property type="project" value="InterPro"/>
</dbReference>
<protein>
    <recommendedName>
        <fullName evidence="2">Aminotransferase-like plant mobile domain-containing protein</fullName>
    </recommendedName>
</protein>
<feature type="region of interest" description="Disordered" evidence="1">
    <location>
        <begin position="387"/>
        <end position="407"/>
    </location>
</feature>